<dbReference type="GO" id="GO:0046872">
    <property type="term" value="F:metal ion binding"/>
    <property type="evidence" value="ECO:0007669"/>
    <property type="project" value="UniProtKB-KW"/>
</dbReference>
<dbReference type="PROSITE" id="PS51379">
    <property type="entry name" value="4FE4S_FER_2"/>
    <property type="match status" value="2"/>
</dbReference>
<keyword evidence="2" id="KW-0479">Metal-binding</keyword>
<dbReference type="InterPro" id="IPR017896">
    <property type="entry name" value="4Fe4S_Fe-S-bd"/>
</dbReference>
<evidence type="ECO:0000313" key="7">
    <source>
        <dbReference type="EMBL" id="MBI5250550.1"/>
    </source>
</evidence>
<evidence type="ECO:0000256" key="4">
    <source>
        <dbReference type="ARBA" id="ARBA00023014"/>
    </source>
</evidence>
<dbReference type="SUPFAM" id="SSF52218">
    <property type="entry name" value="Flavoproteins"/>
    <property type="match status" value="1"/>
</dbReference>
<dbReference type="Gene3D" id="3.30.70.20">
    <property type="match status" value="1"/>
</dbReference>
<feature type="domain" description="4Fe-4S ferredoxin-type" evidence="6">
    <location>
        <begin position="186"/>
        <end position="215"/>
    </location>
</feature>
<dbReference type="PANTHER" id="PTHR43687:SF1">
    <property type="entry name" value="FERREDOXIN III"/>
    <property type="match status" value="1"/>
</dbReference>
<dbReference type="Pfam" id="PF00037">
    <property type="entry name" value="Fer4"/>
    <property type="match status" value="2"/>
</dbReference>
<dbReference type="InterPro" id="IPR017900">
    <property type="entry name" value="4Fe4S_Fe_S_CS"/>
</dbReference>
<name>A0A9D6V1V9_9BACT</name>
<keyword evidence="1" id="KW-0004">4Fe-4S</keyword>
<evidence type="ECO:0000259" key="6">
    <source>
        <dbReference type="PROSITE" id="PS51379"/>
    </source>
</evidence>
<organism evidence="7 8">
    <name type="scientific">Desulfomonile tiedjei</name>
    <dbReference type="NCBI Taxonomy" id="2358"/>
    <lineage>
        <taxon>Bacteria</taxon>
        <taxon>Pseudomonadati</taxon>
        <taxon>Thermodesulfobacteriota</taxon>
        <taxon>Desulfomonilia</taxon>
        <taxon>Desulfomonilales</taxon>
        <taxon>Desulfomonilaceae</taxon>
        <taxon>Desulfomonile</taxon>
    </lineage>
</organism>
<dbReference type="PROSITE" id="PS00198">
    <property type="entry name" value="4FE4S_FER_1"/>
    <property type="match status" value="1"/>
</dbReference>
<dbReference type="AlphaFoldDB" id="A0A9D6V1V9"/>
<proteinExistence type="predicted"/>
<gene>
    <name evidence="7" type="ORF">HY912_13750</name>
</gene>
<dbReference type="SUPFAM" id="SSF54862">
    <property type="entry name" value="4Fe-4S ferredoxins"/>
    <property type="match status" value="1"/>
</dbReference>
<feature type="domain" description="4Fe-4S ferredoxin-type" evidence="6">
    <location>
        <begin position="216"/>
        <end position="243"/>
    </location>
</feature>
<dbReference type="Proteomes" id="UP000807825">
    <property type="component" value="Unassembled WGS sequence"/>
</dbReference>
<dbReference type="GO" id="GO:0051539">
    <property type="term" value="F:4 iron, 4 sulfur cluster binding"/>
    <property type="evidence" value="ECO:0007669"/>
    <property type="project" value="UniProtKB-KW"/>
</dbReference>
<comment type="caution">
    <text evidence="7">The sequence shown here is derived from an EMBL/GenBank/DDBJ whole genome shotgun (WGS) entry which is preliminary data.</text>
</comment>
<dbReference type="PANTHER" id="PTHR43687">
    <property type="entry name" value="ADENYLYLSULFATE REDUCTASE, BETA SUBUNIT"/>
    <property type="match status" value="1"/>
</dbReference>
<keyword evidence="3" id="KW-0408">Iron</keyword>
<evidence type="ECO:0000256" key="3">
    <source>
        <dbReference type="ARBA" id="ARBA00023004"/>
    </source>
</evidence>
<evidence type="ECO:0000259" key="5">
    <source>
        <dbReference type="PROSITE" id="PS50902"/>
    </source>
</evidence>
<dbReference type="Gene3D" id="3.40.50.360">
    <property type="match status" value="1"/>
</dbReference>
<protein>
    <submittedName>
        <fullName evidence="7">4Fe-4S binding protein</fullName>
    </submittedName>
</protein>
<evidence type="ECO:0000256" key="2">
    <source>
        <dbReference type="ARBA" id="ARBA00022723"/>
    </source>
</evidence>
<sequence>MNFSSLKLAYFSPTGTTKKVLEAIAEGIGIEPVEHLSVTSTNTAMKPLGNFTDELVVIGAPVYAGRLPEDAVKRFKHFRAQGTRAILVVVYGNRDYEDSLLELTDLSRELGFIPVASAAFIGEHSFSTKDVPIATGRPDKKDLEKAVAFGLTIKQRISDLGSLDTTVSLKVPGNFPYKTRMPPIEGAARTLASVCTTCGTCAEVCPKGAIKVNTTVETDPNLCIKCCACVKECPTQARIMDIPFVRKIAAWLNENYTHRKEPELFP</sequence>
<dbReference type="InterPro" id="IPR050572">
    <property type="entry name" value="Fe-S_Ferredoxin"/>
</dbReference>
<feature type="domain" description="Flavodoxin-like" evidence="5">
    <location>
        <begin position="6"/>
        <end position="154"/>
    </location>
</feature>
<dbReference type="InterPro" id="IPR029039">
    <property type="entry name" value="Flavoprotein-like_sf"/>
</dbReference>
<accession>A0A9D6V1V9</accession>
<dbReference type="InterPro" id="IPR026816">
    <property type="entry name" value="Flavodoxin_dom"/>
</dbReference>
<keyword evidence="4" id="KW-0411">Iron-sulfur</keyword>
<dbReference type="Pfam" id="PF12724">
    <property type="entry name" value="Flavodoxin_5"/>
    <property type="match status" value="1"/>
</dbReference>
<dbReference type="PROSITE" id="PS50902">
    <property type="entry name" value="FLAVODOXIN_LIKE"/>
    <property type="match status" value="1"/>
</dbReference>
<dbReference type="EMBL" id="JACRDE010000360">
    <property type="protein sequence ID" value="MBI5250550.1"/>
    <property type="molecule type" value="Genomic_DNA"/>
</dbReference>
<dbReference type="GO" id="GO:0010181">
    <property type="term" value="F:FMN binding"/>
    <property type="evidence" value="ECO:0007669"/>
    <property type="project" value="InterPro"/>
</dbReference>
<evidence type="ECO:0000256" key="1">
    <source>
        <dbReference type="ARBA" id="ARBA00022485"/>
    </source>
</evidence>
<dbReference type="InterPro" id="IPR008254">
    <property type="entry name" value="Flavodoxin/NO_synth"/>
</dbReference>
<reference evidence="7" key="1">
    <citation type="submission" date="2020-07" db="EMBL/GenBank/DDBJ databases">
        <title>Huge and variable diversity of episymbiotic CPR bacteria and DPANN archaea in groundwater ecosystems.</title>
        <authorList>
            <person name="He C.Y."/>
            <person name="Keren R."/>
            <person name="Whittaker M."/>
            <person name="Farag I.F."/>
            <person name="Doudna J."/>
            <person name="Cate J.H.D."/>
            <person name="Banfield J.F."/>
        </authorList>
    </citation>
    <scope>NUCLEOTIDE SEQUENCE</scope>
    <source>
        <strain evidence="7">NC_groundwater_1664_Pr3_B-0.1um_52_9</strain>
    </source>
</reference>
<evidence type="ECO:0000313" key="8">
    <source>
        <dbReference type="Proteomes" id="UP000807825"/>
    </source>
</evidence>